<gene>
    <name evidence="2" type="ORF">RAK27_09425</name>
</gene>
<dbReference type="Gene3D" id="1.25.40.10">
    <property type="entry name" value="Tetratricopeptide repeat domain"/>
    <property type="match status" value="1"/>
</dbReference>
<accession>A0AAW9JTG4</accession>
<dbReference type="SUPFAM" id="SSF48452">
    <property type="entry name" value="TPR-like"/>
    <property type="match status" value="1"/>
</dbReference>
<organism evidence="2 3">
    <name type="scientific">Carnobacterium maltaromaticum</name>
    <name type="common">Carnobacterium piscicola</name>
    <dbReference type="NCBI Taxonomy" id="2751"/>
    <lineage>
        <taxon>Bacteria</taxon>
        <taxon>Bacillati</taxon>
        <taxon>Bacillota</taxon>
        <taxon>Bacilli</taxon>
        <taxon>Lactobacillales</taxon>
        <taxon>Carnobacteriaceae</taxon>
        <taxon>Carnobacterium</taxon>
    </lineage>
</organism>
<dbReference type="InterPro" id="IPR053163">
    <property type="entry name" value="HTH-type_regulator_Rgg"/>
</dbReference>
<dbReference type="PROSITE" id="PS50943">
    <property type="entry name" value="HTH_CROC1"/>
    <property type="match status" value="1"/>
</dbReference>
<dbReference type="InterPro" id="IPR001387">
    <property type="entry name" value="Cro/C1-type_HTH"/>
</dbReference>
<dbReference type="RefSeq" id="WP_201731763.1">
    <property type="nucleotide sequence ID" value="NZ_CAJGUR010000059.1"/>
</dbReference>
<evidence type="ECO:0000313" key="3">
    <source>
        <dbReference type="Proteomes" id="UP001290462"/>
    </source>
</evidence>
<name>A0AAW9JTG4_CARML</name>
<protein>
    <submittedName>
        <fullName evidence="2">Helix-turn-helix transcriptional regulator</fullName>
    </submittedName>
</protein>
<dbReference type="Pfam" id="PF01381">
    <property type="entry name" value="HTH_3"/>
    <property type="match status" value="1"/>
</dbReference>
<dbReference type="AlphaFoldDB" id="A0AAW9JTG4"/>
<dbReference type="EMBL" id="JAVBVO010000003">
    <property type="protein sequence ID" value="MDZ5758873.1"/>
    <property type="molecule type" value="Genomic_DNA"/>
</dbReference>
<dbReference type="PANTHER" id="PTHR37038">
    <property type="entry name" value="TRANSCRIPTIONAL REGULATOR-RELATED"/>
    <property type="match status" value="1"/>
</dbReference>
<dbReference type="InterPro" id="IPR011990">
    <property type="entry name" value="TPR-like_helical_dom_sf"/>
</dbReference>
<sequence>MNDLGKIIKIARLDRNMTQKELGQNICTQATISNIEKSGSIPSKEILLKIANRLNIEFDDVYGFINEDATENNKIMKQVKIFCRKFQHKDAGKLLNRFDEKSISSSNEEKEYYYYKGITSLVGSENFSDAHYYFNIVNSMPVENEISIYELLSNNGIGAAYFMKEEDEKAKKYAEKTLILLEEYLENGYDKKYTSEIIRIYFNTAKILSKVQKYQEAVKLCSLGLDLLQLNDNFFGMENLLYEKAYNLCMLNKKTEAEEFYFYAAAIARLNKNKVTTETISKNMKEYGLMHYKY</sequence>
<dbReference type="CDD" id="cd00093">
    <property type="entry name" value="HTH_XRE"/>
    <property type="match status" value="1"/>
</dbReference>
<dbReference type="GO" id="GO:0003677">
    <property type="term" value="F:DNA binding"/>
    <property type="evidence" value="ECO:0007669"/>
    <property type="project" value="InterPro"/>
</dbReference>
<dbReference type="SMART" id="SM00530">
    <property type="entry name" value="HTH_XRE"/>
    <property type="match status" value="1"/>
</dbReference>
<evidence type="ECO:0000259" key="1">
    <source>
        <dbReference type="PROSITE" id="PS50943"/>
    </source>
</evidence>
<comment type="caution">
    <text evidence="2">The sequence shown here is derived from an EMBL/GenBank/DDBJ whole genome shotgun (WGS) entry which is preliminary data.</text>
</comment>
<feature type="domain" description="HTH cro/C1-type" evidence="1">
    <location>
        <begin position="8"/>
        <end position="61"/>
    </location>
</feature>
<reference evidence="2" key="1">
    <citation type="submission" date="2023-08" db="EMBL/GenBank/DDBJ databases">
        <title>Genomic characterization of piscicolin 126 produced by Carnobacterium maltaromaticum CM22 strain isolated from salmon (Salmo salar).</title>
        <authorList>
            <person name="Gonzalez-Gragera E."/>
            <person name="Garcia-Lopez J.D."/>
            <person name="Teso-Perez C."/>
            <person name="Gimenez-Hernandez I."/>
            <person name="Peralta-Sanchez J.M."/>
            <person name="Valdivia E."/>
            <person name="Montalban-Lopez M."/>
            <person name="Martin-Platero A.M."/>
            <person name="Banos A."/>
            <person name="Martinez-Bueno M."/>
        </authorList>
    </citation>
    <scope>NUCLEOTIDE SEQUENCE</scope>
    <source>
        <strain evidence="2">CM22</strain>
    </source>
</reference>
<dbReference type="PANTHER" id="PTHR37038:SF14">
    <property type="entry name" value="TRANSCRIPTIONAL ACTIVATOR"/>
    <property type="match status" value="1"/>
</dbReference>
<dbReference type="SUPFAM" id="SSF47413">
    <property type="entry name" value="lambda repressor-like DNA-binding domains"/>
    <property type="match status" value="1"/>
</dbReference>
<dbReference type="InterPro" id="IPR010982">
    <property type="entry name" value="Lambda_DNA-bd_dom_sf"/>
</dbReference>
<evidence type="ECO:0000313" key="2">
    <source>
        <dbReference type="EMBL" id="MDZ5758873.1"/>
    </source>
</evidence>
<dbReference type="Proteomes" id="UP001290462">
    <property type="component" value="Unassembled WGS sequence"/>
</dbReference>
<proteinExistence type="predicted"/>